<gene>
    <name evidence="1" type="ORF">GK108_23405</name>
</gene>
<evidence type="ECO:0000313" key="2">
    <source>
        <dbReference type="Proteomes" id="UP000474175"/>
    </source>
</evidence>
<accession>A0A6L9LET9</accession>
<name>A0A6L9LET9_9BACT</name>
<organism evidence="1 2">
    <name type="scientific">Spirosoma terrae</name>
    <dbReference type="NCBI Taxonomy" id="1968276"/>
    <lineage>
        <taxon>Bacteria</taxon>
        <taxon>Pseudomonadati</taxon>
        <taxon>Bacteroidota</taxon>
        <taxon>Cytophagia</taxon>
        <taxon>Cytophagales</taxon>
        <taxon>Cytophagaceae</taxon>
        <taxon>Spirosoma</taxon>
    </lineage>
</organism>
<dbReference type="AlphaFoldDB" id="A0A6L9LET9"/>
<dbReference type="Pfam" id="PF14092">
    <property type="entry name" value="DUF4270"/>
    <property type="match status" value="1"/>
</dbReference>
<evidence type="ECO:0000313" key="1">
    <source>
        <dbReference type="EMBL" id="NDU97852.1"/>
    </source>
</evidence>
<dbReference type="EMBL" id="JAAFZH010000013">
    <property type="protein sequence ID" value="NDU97852.1"/>
    <property type="molecule type" value="Genomic_DNA"/>
</dbReference>
<keyword evidence="2" id="KW-1185">Reference proteome</keyword>
<sequence length="444" mass="48936">MRTIWYAGLLLLTGIVLFACESGDLNVGQSVINPTELDIQPIDSVTIRTSTVLKIDSLPTYGPLDANIVVGQWTSAQTGKLTAKGFSSIAYTNHSLLSQTNFRLDSLVLELNYAYAYGDTTTAFNLGVYRLTRPLSVERAYYNTSTVSYETTPFLQQTTVPRPRTRPIRMRLPDAVAQEFYTKLVNGEITDGTTLNEFFTGFAFVSQAANGNTFLGFVSSASGLRLFYHDTDVSQTAGNVLFPLQSTAHFTNLTNDRSGTPLKALQQRADAVSSNLTDNTSFISWGAGLQTRLELPYINQFERSDRYVALNSALLVIKPVRQSLLDNTPPPTQLILYEVNDRNEILSTVPGTASGTTAALASYVYDPTGPIFTDSYTFDITSYVGQLIKQRIPNRALLLTVYPPSAANGQPTSILEMIQRTTLGNQQRQNDQMQLQIFATSTVR</sequence>
<dbReference type="PROSITE" id="PS51257">
    <property type="entry name" value="PROKAR_LIPOPROTEIN"/>
    <property type="match status" value="1"/>
</dbReference>
<reference evidence="1 2" key="1">
    <citation type="submission" date="2020-02" db="EMBL/GenBank/DDBJ databases">
        <title>Draft genome sequence of two Spirosoma agri KCTC 52727 and Spirosoma terrae KCTC 52035.</title>
        <authorList>
            <person name="Rojas J."/>
            <person name="Ambika Manirajan B."/>
            <person name="Suarez C."/>
            <person name="Ratering S."/>
            <person name="Schnell S."/>
        </authorList>
    </citation>
    <scope>NUCLEOTIDE SEQUENCE [LARGE SCALE GENOMIC DNA]</scope>
    <source>
        <strain evidence="1 2">KCTC 52035</strain>
    </source>
</reference>
<dbReference type="InterPro" id="IPR025366">
    <property type="entry name" value="DUF4270"/>
</dbReference>
<protein>
    <submittedName>
        <fullName evidence="1">DUF4270 domain-containing protein</fullName>
    </submittedName>
</protein>
<proteinExistence type="predicted"/>
<comment type="caution">
    <text evidence="1">The sequence shown here is derived from an EMBL/GenBank/DDBJ whole genome shotgun (WGS) entry which is preliminary data.</text>
</comment>
<dbReference type="Proteomes" id="UP000474175">
    <property type="component" value="Unassembled WGS sequence"/>
</dbReference>